<reference evidence="2 3" key="1">
    <citation type="submission" date="2018-08" db="EMBL/GenBank/DDBJ databases">
        <title>Bacillus jemisoniae sp. nov., Bacillus chryseoplanitiae sp. nov., Bacillus resnikiae sp. nov., and Bacillus frankliniae sp. nov., isolated from Viking spacecraft and associated surfaces.</title>
        <authorList>
            <person name="Seuylemezian A."/>
            <person name="Vaishampayan P."/>
        </authorList>
    </citation>
    <scope>NUCLEOTIDE SEQUENCE [LARGE SCALE GENOMIC DNA]</scope>
    <source>
        <strain evidence="2 3">JJ-247</strain>
    </source>
</reference>
<dbReference type="SUPFAM" id="SSF140453">
    <property type="entry name" value="EsxAB dimer-like"/>
    <property type="match status" value="1"/>
</dbReference>
<dbReference type="InterPro" id="IPR036689">
    <property type="entry name" value="ESAT-6-like_sf"/>
</dbReference>
<dbReference type="EMBL" id="QWVT01000046">
    <property type="protein sequence ID" value="RID81908.1"/>
    <property type="molecule type" value="Genomic_DNA"/>
</dbReference>
<comment type="caution">
    <text evidence="2">The sequence shown here is derived from an EMBL/GenBank/DDBJ whole genome shotgun (WGS) entry which is preliminary data.</text>
</comment>
<proteinExistence type="inferred from homology"/>
<name>A0A398AYY7_9BACI</name>
<evidence type="ECO:0000313" key="3">
    <source>
        <dbReference type="Proteomes" id="UP000265816"/>
    </source>
</evidence>
<dbReference type="OrthoDB" id="4978934at2"/>
<keyword evidence="3" id="KW-1185">Reference proteome</keyword>
<dbReference type="InterPro" id="IPR010310">
    <property type="entry name" value="T7SS_ESAT-6-like"/>
</dbReference>
<dbReference type="NCBIfam" id="TIGR03930">
    <property type="entry name" value="WXG100_ESAT6"/>
    <property type="match status" value="1"/>
</dbReference>
<protein>
    <recommendedName>
        <fullName evidence="1">ESAT-6-like protein</fullName>
    </recommendedName>
</protein>
<comment type="similarity">
    <text evidence="1">Belongs to the WXG100 family.</text>
</comment>
<dbReference type="AlphaFoldDB" id="A0A398AYY7"/>
<sequence length="97" mass="10862">MSGVIRVTPQELVDMSQRYGAEASQVGDQVVRLDKMIDQLKGMWEGASSQAFDEQYTNLRPSFIKMQELLEDVRQQLDSTAKALQDADAQIASQIRG</sequence>
<dbReference type="Pfam" id="PF06013">
    <property type="entry name" value="WXG100"/>
    <property type="match status" value="1"/>
</dbReference>
<dbReference type="Proteomes" id="UP000265816">
    <property type="component" value="Unassembled WGS sequence"/>
</dbReference>
<evidence type="ECO:0000313" key="2">
    <source>
        <dbReference type="EMBL" id="RID81908.1"/>
    </source>
</evidence>
<evidence type="ECO:0000256" key="1">
    <source>
        <dbReference type="RuleBase" id="RU362001"/>
    </source>
</evidence>
<dbReference type="Gene3D" id="1.10.287.1060">
    <property type="entry name" value="ESAT-6-like"/>
    <property type="match status" value="1"/>
</dbReference>
<gene>
    <name evidence="2" type="ORF">D1970_20665</name>
</gene>
<dbReference type="RefSeq" id="WP_119114744.1">
    <property type="nucleotide sequence ID" value="NZ_CBCSEO010000029.1"/>
</dbReference>
<organism evidence="2 3">
    <name type="scientific">Mesobacillus zeae</name>
    <dbReference type="NCBI Taxonomy" id="1917180"/>
    <lineage>
        <taxon>Bacteria</taxon>
        <taxon>Bacillati</taxon>
        <taxon>Bacillota</taxon>
        <taxon>Bacilli</taxon>
        <taxon>Bacillales</taxon>
        <taxon>Bacillaceae</taxon>
        <taxon>Mesobacillus</taxon>
    </lineage>
</organism>
<accession>A0A398AYY7</accession>